<accession>A0A1U9YZM5</accession>
<comment type="pathway">
    <text evidence="2">Purine metabolism; urate degradation; (S)-allantoin from urate: step 3/3.</text>
</comment>
<evidence type="ECO:0000313" key="9">
    <source>
        <dbReference type="Proteomes" id="UP000191135"/>
    </source>
</evidence>
<proteinExistence type="predicted"/>
<organism evidence="8 9">
    <name type="scientific">Martelella mediterranea DSM 17316</name>
    <dbReference type="NCBI Taxonomy" id="1122214"/>
    <lineage>
        <taxon>Bacteria</taxon>
        <taxon>Pseudomonadati</taxon>
        <taxon>Pseudomonadota</taxon>
        <taxon>Alphaproteobacteria</taxon>
        <taxon>Hyphomicrobiales</taxon>
        <taxon>Aurantimonadaceae</taxon>
        <taxon>Martelella</taxon>
    </lineage>
</organism>
<dbReference type="EMBL" id="CP020330">
    <property type="protein sequence ID" value="AQZ50889.1"/>
    <property type="molecule type" value="Genomic_DNA"/>
</dbReference>
<dbReference type="PANTHER" id="PTHR43466:SF1">
    <property type="entry name" value="2-OXO-4-HYDROXY-4-CARBOXY-5-UREIDOIMIDAZOLINE DECARBOXYLASE-RELATED"/>
    <property type="match status" value="1"/>
</dbReference>
<keyword evidence="4" id="KW-0659">Purine metabolism</keyword>
<dbReference type="EC" id="4.1.1.97" evidence="3"/>
<dbReference type="PANTHER" id="PTHR43466">
    <property type="entry name" value="2-OXO-4-HYDROXY-4-CARBOXY-5-UREIDOIMIDAZOLINE DECARBOXYLASE-RELATED"/>
    <property type="match status" value="1"/>
</dbReference>
<gene>
    <name evidence="8" type="primary">uao</name>
    <name evidence="8" type="ORF">Mame_01538</name>
</gene>
<dbReference type="GO" id="GO:0000255">
    <property type="term" value="P:allantoin metabolic process"/>
    <property type="evidence" value="ECO:0007669"/>
    <property type="project" value="InterPro"/>
</dbReference>
<dbReference type="GO" id="GO:0019628">
    <property type="term" value="P:urate catabolic process"/>
    <property type="evidence" value="ECO:0007669"/>
    <property type="project" value="UniProtKB-UniPathway"/>
</dbReference>
<evidence type="ECO:0000256" key="3">
    <source>
        <dbReference type="ARBA" id="ARBA00012257"/>
    </source>
</evidence>
<dbReference type="SUPFAM" id="SSF158694">
    <property type="entry name" value="UraD-Like"/>
    <property type="match status" value="1"/>
</dbReference>
<dbReference type="Proteomes" id="UP000191135">
    <property type="component" value="Chromosome"/>
</dbReference>
<name>A0A1U9YZM5_9HYPH</name>
<dbReference type="Pfam" id="PF09349">
    <property type="entry name" value="OHCU_decarbox"/>
    <property type="match status" value="1"/>
</dbReference>
<dbReference type="NCBIfam" id="TIGR03164">
    <property type="entry name" value="UHCUDC"/>
    <property type="match status" value="1"/>
</dbReference>
<sequence>MTLNAAADDQALSMMEPLVERSAWVCEASLAARPFADSAALAEALMETIYRSGVRRQRALFSVHPELAGSEAMAGRMTAASTGEQARLGLLALSREEAARLAALNTAYSARFGYPFIIALHRVPDLGTLFETFTRRLDHSALEEHALTLAEIASVIESRVNRLFGGSPASSLAQAETLE</sequence>
<keyword evidence="9" id="KW-1185">Reference proteome</keyword>
<feature type="domain" description="Oxo-4-hydroxy-4-carboxy-5-ureidoimidazoline decarboxylase" evidence="7">
    <location>
        <begin position="4"/>
        <end position="160"/>
    </location>
</feature>
<dbReference type="UniPathway" id="UPA00394">
    <property type="reaction ID" value="UER00652"/>
</dbReference>
<evidence type="ECO:0000256" key="4">
    <source>
        <dbReference type="ARBA" id="ARBA00022631"/>
    </source>
</evidence>
<dbReference type="InterPro" id="IPR036778">
    <property type="entry name" value="OHCU_decarboxylase_sf"/>
</dbReference>
<evidence type="ECO:0000256" key="1">
    <source>
        <dbReference type="ARBA" id="ARBA00001163"/>
    </source>
</evidence>
<keyword evidence="6" id="KW-0456">Lyase</keyword>
<evidence type="ECO:0000256" key="6">
    <source>
        <dbReference type="ARBA" id="ARBA00023239"/>
    </source>
</evidence>
<reference evidence="8 9" key="1">
    <citation type="submission" date="2017-03" db="EMBL/GenBank/DDBJ databases">
        <title>Foreign affairs: Plasmid Transfer between Roseobacters and Rhizobia.</title>
        <authorList>
            <person name="Bartling P."/>
            <person name="Bunk B."/>
            <person name="Overmann J."/>
            <person name="Brinkmann H."/>
            <person name="Petersen J."/>
        </authorList>
    </citation>
    <scope>NUCLEOTIDE SEQUENCE [LARGE SCALE GENOMIC DNA]</scope>
    <source>
        <strain evidence="8 9">MACL11</strain>
    </source>
</reference>
<dbReference type="InterPro" id="IPR017580">
    <property type="entry name" value="OHCU_decarboxylase-1"/>
</dbReference>
<dbReference type="Gene3D" id="1.10.3330.10">
    <property type="entry name" value="Oxo-4-hydroxy-4-carboxy-5-ureidoimidazoline decarboxylase"/>
    <property type="match status" value="1"/>
</dbReference>
<dbReference type="InterPro" id="IPR018020">
    <property type="entry name" value="OHCU_decarboxylase"/>
</dbReference>
<keyword evidence="5" id="KW-0210">Decarboxylase</keyword>
<dbReference type="KEGG" id="mmed:Mame_01538"/>
<evidence type="ECO:0000313" key="8">
    <source>
        <dbReference type="EMBL" id="AQZ50889.1"/>
    </source>
</evidence>
<evidence type="ECO:0000256" key="5">
    <source>
        <dbReference type="ARBA" id="ARBA00022793"/>
    </source>
</evidence>
<dbReference type="STRING" id="1122214.Mame_01538"/>
<comment type="catalytic activity">
    <reaction evidence="1">
        <text>5-hydroxy-2-oxo-4-ureido-2,5-dihydro-1H-imidazole-5-carboxylate + H(+) = (S)-allantoin + CO2</text>
        <dbReference type="Rhea" id="RHEA:26301"/>
        <dbReference type="ChEBI" id="CHEBI:15378"/>
        <dbReference type="ChEBI" id="CHEBI:15678"/>
        <dbReference type="ChEBI" id="CHEBI:16526"/>
        <dbReference type="ChEBI" id="CHEBI:58639"/>
        <dbReference type="EC" id="4.1.1.97"/>
    </reaction>
</comment>
<dbReference type="AlphaFoldDB" id="A0A1U9YZM5"/>
<evidence type="ECO:0000256" key="2">
    <source>
        <dbReference type="ARBA" id="ARBA00004754"/>
    </source>
</evidence>
<dbReference type="GO" id="GO:0006144">
    <property type="term" value="P:purine nucleobase metabolic process"/>
    <property type="evidence" value="ECO:0007669"/>
    <property type="project" value="UniProtKB-KW"/>
</dbReference>
<protein>
    <recommendedName>
        <fullName evidence="3">2-oxo-4-hydroxy-4-carboxy-5-ureidoimidazoline decarboxylase</fullName>
        <ecNumber evidence="3">4.1.1.97</ecNumber>
    </recommendedName>
</protein>
<dbReference type="GO" id="GO:0051997">
    <property type="term" value="F:2-oxo-4-hydroxy-4-carboxy-5-ureidoimidazoline decarboxylase activity"/>
    <property type="evidence" value="ECO:0007669"/>
    <property type="project" value="UniProtKB-EC"/>
</dbReference>
<dbReference type="eggNOG" id="COG3195">
    <property type="taxonomic scope" value="Bacteria"/>
</dbReference>
<evidence type="ECO:0000259" key="7">
    <source>
        <dbReference type="Pfam" id="PF09349"/>
    </source>
</evidence>